<evidence type="ECO:0000256" key="1">
    <source>
        <dbReference type="SAM" id="Phobius"/>
    </source>
</evidence>
<dbReference type="OMA" id="KLWCRIE"/>
<feature type="transmembrane region" description="Helical" evidence="1">
    <location>
        <begin position="28"/>
        <end position="48"/>
    </location>
</feature>
<evidence type="ECO:0000313" key="3">
    <source>
        <dbReference type="RefSeq" id="XP_017031371.1"/>
    </source>
</evidence>
<dbReference type="RefSeq" id="XP_017031371.1">
    <property type="nucleotide sequence ID" value="XM_017175882.3"/>
</dbReference>
<keyword evidence="2" id="KW-1185">Reference proteome</keyword>
<name>A0A6P4J7J6_DROKI</name>
<dbReference type="OrthoDB" id="7879339at2759"/>
<dbReference type="GeneID" id="108080969"/>
<keyword evidence="1" id="KW-0472">Membrane</keyword>
<sequence>MARLFALGMAVLIHSVLGISYYHYYREASASASLLGAWFFSACVVALLQAIKIFPTGAPAPNPIGQRFRGGGRPHQTSPSSSSWSDLLLETGICCLVLDVTLTQLWHRVESLCQCAITGVLQALAVEEPTFLACEYWTLTLTTGLIGGSLLWLTLQAMSLPSNVLCCLIDMRCFLNRCWSALFFGPAPHPHQTSNPQLIAQSIVA</sequence>
<dbReference type="AlphaFoldDB" id="A0A6P4J7J6"/>
<organism evidence="2 3">
    <name type="scientific">Drosophila kikkawai</name>
    <name type="common">Fruit fly</name>
    <dbReference type="NCBI Taxonomy" id="30033"/>
    <lineage>
        <taxon>Eukaryota</taxon>
        <taxon>Metazoa</taxon>
        <taxon>Ecdysozoa</taxon>
        <taxon>Arthropoda</taxon>
        <taxon>Hexapoda</taxon>
        <taxon>Insecta</taxon>
        <taxon>Pterygota</taxon>
        <taxon>Neoptera</taxon>
        <taxon>Endopterygota</taxon>
        <taxon>Diptera</taxon>
        <taxon>Brachycera</taxon>
        <taxon>Muscomorpha</taxon>
        <taxon>Ephydroidea</taxon>
        <taxon>Drosophilidae</taxon>
        <taxon>Drosophila</taxon>
        <taxon>Sophophora</taxon>
    </lineage>
</organism>
<dbReference type="Pfam" id="PF16089">
    <property type="entry name" value="DUF4818"/>
    <property type="match status" value="1"/>
</dbReference>
<proteinExistence type="predicted"/>
<accession>A0A6P4J7J6</accession>
<evidence type="ECO:0000313" key="2">
    <source>
        <dbReference type="Proteomes" id="UP001652661"/>
    </source>
</evidence>
<dbReference type="Proteomes" id="UP001652661">
    <property type="component" value="Chromosome 3R"/>
</dbReference>
<keyword evidence="1" id="KW-0812">Transmembrane</keyword>
<reference evidence="3" key="1">
    <citation type="submission" date="2025-08" db="UniProtKB">
        <authorList>
            <consortium name="RefSeq"/>
        </authorList>
    </citation>
    <scope>IDENTIFICATION</scope>
    <source>
        <strain evidence="3">14028-0561.14</strain>
        <tissue evidence="3">Whole fly</tissue>
    </source>
</reference>
<keyword evidence="1" id="KW-1133">Transmembrane helix</keyword>
<gene>
    <name evidence="3" type="primary">LOC108080969</name>
</gene>
<protein>
    <submittedName>
        <fullName evidence="3">Uncharacterized protein</fullName>
    </submittedName>
</protein>
<dbReference type="InterPro" id="IPR032145">
    <property type="entry name" value="DUF4818"/>
</dbReference>